<organism evidence="1 2">
    <name type="scientific">Chryseobacterium potabilaquae</name>
    <dbReference type="NCBI Taxonomy" id="2675057"/>
    <lineage>
        <taxon>Bacteria</taxon>
        <taxon>Pseudomonadati</taxon>
        <taxon>Bacteroidota</taxon>
        <taxon>Flavobacteriia</taxon>
        <taxon>Flavobacteriales</taxon>
        <taxon>Weeksellaceae</taxon>
        <taxon>Chryseobacterium group</taxon>
        <taxon>Chryseobacterium</taxon>
    </lineage>
</organism>
<accession>A0A6N4X5C6</accession>
<evidence type="ECO:0000313" key="2">
    <source>
        <dbReference type="Proteomes" id="UP000445144"/>
    </source>
</evidence>
<sequence length="52" mass="5799">MGTLCDNALHIISKFWQINEDVVPKQIVPISKRLSYGNRIEQSIIGNSASGR</sequence>
<gene>
    <name evidence="1" type="ORF">CHRY9293_00365</name>
</gene>
<dbReference type="EMBL" id="CACVBR010000002">
    <property type="protein sequence ID" value="CAA7193986.1"/>
    <property type="molecule type" value="Genomic_DNA"/>
</dbReference>
<dbReference type="Proteomes" id="UP000445144">
    <property type="component" value="Unassembled WGS sequence"/>
</dbReference>
<evidence type="ECO:0000313" key="1">
    <source>
        <dbReference type="EMBL" id="CAA7193986.1"/>
    </source>
</evidence>
<reference evidence="1 2" key="1">
    <citation type="submission" date="2020-01" db="EMBL/GenBank/DDBJ databases">
        <authorList>
            <person name="Rodrigo-Torres L."/>
            <person name="Arahal R. D."/>
            <person name="Lucena T."/>
        </authorList>
    </citation>
    <scope>NUCLEOTIDE SEQUENCE [LARGE SCALE GENOMIC DNA]</scope>
    <source>
        <strain evidence="1 2">CECT 9293</strain>
    </source>
</reference>
<proteinExistence type="predicted"/>
<keyword evidence="2" id="KW-1185">Reference proteome</keyword>
<name>A0A6N4X5C6_9FLAO</name>
<dbReference type="AlphaFoldDB" id="A0A6N4X5C6"/>
<dbReference type="RefSeq" id="WP_162031340.1">
    <property type="nucleotide sequence ID" value="NZ_CACVBR010000002.1"/>
</dbReference>
<protein>
    <submittedName>
        <fullName evidence="1">Uncharacterized protein</fullName>
    </submittedName>
</protein>